<proteinExistence type="predicted"/>
<evidence type="ECO:0000256" key="1">
    <source>
        <dbReference type="PROSITE-ProRule" id="PRU00087"/>
    </source>
</evidence>
<dbReference type="InterPro" id="IPR013783">
    <property type="entry name" value="Ig-like_fold"/>
</dbReference>
<dbReference type="Proteomes" id="UP001461498">
    <property type="component" value="Unassembled WGS sequence"/>
</dbReference>
<dbReference type="AlphaFoldDB" id="A0AAW1D7G8"/>
<feature type="compositionally biased region" description="Basic and acidic residues" evidence="2">
    <location>
        <begin position="518"/>
        <end position="537"/>
    </location>
</feature>
<dbReference type="InterPro" id="IPR017868">
    <property type="entry name" value="Filamin/ABP280_repeat-like"/>
</dbReference>
<feature type="compositionally biased region" description="Basic and acidic residues" evidence="2">
    <location>
        <begin position="640"/>
        <end position="649"/>
    </location>
</feature>
<feature type="region of interest" description="Disordered" evidence="2">
    <location>
        <begin position="800"/>
        <end position="819"/>
    </location>
</feature>
<feature type="repeat" description="Filamin" evidence="1">
    <location>
        <begin position="92"/>
        <end position="193"/>
    </location>
</feature>
<feature type="compositionally biased region" description="Low complexity" evidence="2">
    <location>
        <begin position="402"/>
        <end position="435"/>
    </location>
</feature>
<evidence type="ECO:0000313" key="4">
    <source>
        <dbReference type="Proteomes" id="UP001461498"/>
    </source>
</evidence>
<comment type="caution">
    <text evidence="3">The sequence shown here is derived from an EMBL/GenBank/DDBJ whole genome shotgun (WGS) entry which is preliminary data.</text>
</comment>
<protein>
    <submittedName>
        <fullName evidence="3">Uncharacterized protein</fullName>
    </submittedName>
</protein>
<dbReference type="SUPFAM" id="SSF81296">
    <property type="entry name" value="E set domains"/>
    <property type="match status" value="1"/>
</dbReference>
<feature type="region of interest" description="Disordered" evidence="2">
    <location>
        <begin position="563"/>
        <end position="619"/>
    </location>
</feature>
<gene>
    <name evidence="3" type="ORF">O3M35_010665</name>
</gene>
<dbReference type="EMBL" id="JAPXFL010000007">
    <property type="protein sequence ID" value="KAK9504300.1"/>
    <property type="molecule type" value="Genomic_DNA"/>
</dbReference>
<reference evidence="3 4" key="1">
    <citation type="submission" date="2022-12" db="EMBL/GenBank/DDBJ databases">
        <title>Chromosome-level genome assembly of true bugs.</title>
        <authorList>
            <person name="Ma L."/>
            <person name="Li H."/>
        </authorList>
    </citation>
    <scope>NUCLEOTIDE SEQUENCE [LARGE SCALE GENOMIC DNA]</scope>
    <source>
        <strain evidence="3">Lab_2022b</strain>
    </source>
</reference>
<feature type="region of interest" description="Disordered" evidence="2">
    <location>
        <begin position="516"/>
        <end position="537"/>
    </location>
</feature>
<keyword evidence="4" id="KW-1185">Reference proteome</keyword>
<dbReference type="Gene3D" id="2.60.40.10">
    <property type="entry name" value="Immunoglobulins"/>
    <property type="match status" value="1"/>
</dbReference>
<name>A0AAW1D7G8_9HEMI</name>
<dbReference type="PROSITE" id="PS50194">
    <property type="entry name" value="FILAMIN_REPEAT"/>
    <property type="match status" value="1"/>
</dbReference>
<feature type="region of interest" description="Disordered" evidence="2">
    <location>
        <begin position="402"/>
        <end position="438"/>
    </location>
</feature>
<feature type="compositionally biased region" description="Basic and acidic residues" evidence="2">
    <location>
        <begin position="809"/>
        <end position="819"/>
    </location>
</feature>
<feature type="compositionally biased region" description="Basic and acidic residues" evidence="2">
    <location>
        <begin position="563"/>
        <end position="576"/>
    </location>
</feature>
<dbReference type="InterPro" id="IPR014756">
    <property type="entry name" value="Ig_E-set"/>
</dbReference>
<feature type="region of interest" description="Disordered" evidence="2">
    <location>
        <begin position="640"/>
        <end position="659"/>
    </location>
</feature>
<sequence length="909" mass="103165">MEDVWVNGGRSLCSLIQDRTKVLSVNQTVTMYSAQHLAVTQLALPTVFTYSDLMEPQFNPILEKKLIKFLKNLKNALSILEKMGNSDYRINEDIIARGVGLYAAYVGRRAVFSIYSKCNESFEGIIVEMNGAFGEPALLVIGGNYMDGDIRIEYKIKRNKVLVSYIVSAVGHYHLKISKDGRFVPGSPFEIHAEEAPIGYNGKFGASEWYESDVKELPKISGIFDNNSEKLKINKRDINELSLVPLKVIKQPMITDNQSPIKKALSLKVSPKFVRREKYAENKGIISVSSTAHSLILARRFTSKLRTPFEINLQNFHYFDNVDGLPSDNESKINSDSIEFNIDSLESEDKFILKQFPNDKLQTSSNLKVDEAYKKDEQCVEVETFNVWPSMTMFGPPHKSNPISNPISSNNLPTSPRAHPSTNTTTRRTTTTTTTYLSPDGAAFPISFNQNEISFDRSYKTALETNQSPNNSLINNLNNVIIPLPNVNSNFESFSSEKSEEINKIAILINDNSISLPEKSESSDKTDSSSSEDNYKMPKKERIIEVALKAEYECTVFVPKSPEKENVDNNLNEKPELIPNNNSEHSVSEVSDIKSKPKSFPKTLSLKNNIRGKDNDNMKKLNVKSKRRFSSFASDLDLKRSPKHKENLRRTQSALSKSNSKSMSTAFSYFKSRKQVFISFGEYTKGTEVIKSSKSVKKWKNYWDGLQYEKNVYTMRAKSCSLELDGIVAKGKFLFENISHVEKSQKTITPSKLKPEVYLSVKSVENSLDIPEEDPERKKRFEKARNMFATLEKSSKRMYRSLPSKFKKNQHEERRRRINSESFTSVGTLSERFHVTDLYKDLHEGLGAPGIPHRLAVLASLRSVEPQEDVEIPGYSAYYPHLPTTPQNKYVHRSNIESLIPWGQIVKVN</sequence>
<evidence type="ECO:0000256" key="2">
    <source>
        <dbReference type="SAM" id="MobiDB-lite"/>
    </source>
</evidence>
<evidence type="ECO:0000313" key="3">
    <source>
        <dbReference type="EMBL" id="KAK9504300.1"/>
    </source>
</evidence>
<accession>A0AAW1D7G8</accession>
<organism evidence="3 4">
    <name type="scientific">Rhynocoris fuscipes</name>
    <dbReference type="NCBI Taxonomy" id="488301"/>
    <lineage>
        <taxon>Eukaryota</taxon>
        <taxon>Metazoa</taxon>
        <taxon>Ecdysozoa</taxon>
        <taxon>Arthropoda</taxon>
        <taxon>Hexapoda</taxon>
        <taxon>Insecta</taxon>
        <taxon>Pterygota</taxon>
        <taxon>Neoptera</taxon>
        <taxon>Paraneoptera</taxon>
        <taxon>Hemiptera</taxon>
        <taxon>Heteroptera</taxon>
        <taxon>Panheteroptera</taxon>
        <taxon>Cimicomorpha</taxon>
        <taxon>Reduviidae</taxon>
        <taxon>Harpactorinae</taxon>
        <taxon>Harpactorini</taxon>
        <taxon>Rhynocoris</taxon>
    </lineage>
</organism>
<feature type="compositionally biased region" description="Low complexity" evidence="2">
    <location>
        <begin position="580"/>
        <end position="590"/>
    </location>
</feature>